<keyword evidence="2" id="KW-1185">Reference proteome</keyword>
<dbReference type="Proteomes" id="UP000009168">
    <property type="component" value="Unassembled WGS sequence"/>
</dbReference>
<dbReference type="GeneID" id="24440118"/>
<dbReference type="OrthoDB" id="538662at2759"/>
<dbReference type="AlphaFoldDB" id="W7X198"/>
<accession>W7X198</accession>
<dbReference type="KEGG" id="tet:TTHERM_000670107"/>
<proteinExistence type="predicted"/>
<dbReference type="InParanoid" id="W7X198"/>
<dbReference type="Gene3D" id="3.40.50.300">
    <property type="entry name" value="P-loop containing nucleotide triphosphate hydrolases"/>
    <property type="match status" value="1"/>
</dbReference>
<reference evidence="2" key="1">
    <citation type="journal article" date="2006" name="PLoS Biol.">
        <title>Macronuclear genome sequence of the ciliate Tetrahymena thermophila, a model eukaryote.</title>
        <authorList>
            <person name="Eisen J.A."/>
            <person name="Coyne R.S."/>
            <person name="Wu M."/>
            <person name="Wu D."/>
            <person name="Thiagarajan M."/>
            <person name="Wortman J.R."/>
            <person name="Badger J.H."/>
            <person name="Ren Q."/>
            <person name="Amedeo P."/>
            <person name="Jones K.M."/>
            <person name="Tallon L.J."/>
            <person name="Delcher A.L."/>
            <person name="Salzberg S.L."/>
            <person name="Silva J.C."/>
            <person name="Haas B.J."/>
            <person name="Majoros W.H."/>
            <person name="Farzad M."/>
            <person name="Carlton J.M."/>
            <person name="Smith R.K. Jr."/>
            <person name="Garg J."/>
            <person name="Pearlman R.E."/>
            <person name="Karrer K.M."/>
            <person name="Sun L."/>
            <person name="Manning G."/>
            <person name="Elde N.C."/>
            <person name="Turkewitz A.P."/>
            <person name="Asai D.J."/>
            <person name="Wilkes D.E."/>
            <person name="Wang Y."/>
            <person name="Cai H."/>
            <person name="Collins K."/>
            <person name="Stewart B.A."/>
            <person name="Lee S.R."/>
            <person name="Wilamowska K."/>
            <person name="Weinberg Z."/>
            <person name="Ruzzo W.L."/>
            <person name="Wloga D."/>
            <person name="Gaertig J."/>
            <person name="Frankel J."/>
            <person name="Tsao C.-C."/>
            <person name="Gorovsky M.A."/>
            <person name="Keeling P.J."/>
            <person name="Waller R.F."/>
            <person name="Patron N.J."/>
            <person name="Cherry J.M."/>
            <person name="Stover N.A."/>
            <person name="Krieger C.J."/>
            <person name="del Toro C."/>
            <person name="Ryder H.F."/>
            <person name="Williamson S.C."/>
            <person name="Barbeau R.A."/>
            <person name="Hamilton E.P."/>
            <person name="Orias E."/>
        </authorList>
    </citation>
    <scope>NUCLEOTIDE SEQUENCE [LARGE SCALE GENOMIC DNA]</scope>
    <source>
        <strain evidence="2">SB210</strain>
    </source>
</reference>
<dbReference type="InterPro" id="IPR027417">
    <property type="entry name" value="P-loop_NTPase"/>
</dbReference>
<evidence type="ECO:0000313" key="1">
    <source>
        <dbReference type="EMBL" id="EWS71342.1"/>
    </source>
</evidence>
<name>W7X198_TETTS</name>
<dbReference type="RefSeq" id="XP_012656116.1">
    <property type="nucleotide sequence ID" value="XM_012800662.1"/>
</dbReference>
<dbReference type="InterPro" id="IPR006758">
    <property type="entry name" value="A32L"/>
</dbReference>
<dbReference type="EMBL" id="GG662308">
    <property type="protein sequence ID" value="EWS71342.1"/>
    <property type="molecule type" value="Genomic_DNA"/>
</dbReference>
<dbReference type="Pfam" id="PF04665">
    <property type="entry name" value="Pox_A32"/>
    <property type="match status" value="1"/>
</dbReference>
<evidence type="ECO:0000313" key="2">
    <source>
        <dbReference type="Proteomes" id="UP000009168"/>
    </source>
</evidence>
<gene>
    <name evidence="1" type="ORF">TTHERM_000670107</name>
</gene>
<dbReference type="SUPFAM" id="SSF52540">
    <property type="entry name" value="P-loop containing nucleoside triphosphate hydrolases"/>
    <property type="match status" value="1"/>
</dbReference>
<protein>
    <submittedName>
        <fullName evidence="1">Poxvirus A32 protein</fullName>
    </submittedName>
</protein>
<organism evidence="1 2">
    <name type="scientific">Tetrahymena thermophila (strain SB210)</name>
    <dbReference type="NCBI Taxonomy" id="312017"/>
    <lineage>
        <taxon>Eukaryota</taxon>
        <taxon>Sar</taxon>
        <taxon>Alveolata</taxon>
        <taxon>Ciliophora</taxon>
        <taxon>Intramacronucleata</taxon>
        <taxon>Oligohymenophorea</taxon>
        <taxon>Hymenostomatida</taxon>
        <taxon>Tetrahymenina</taxon>
        <taxon>Tetrahymenidae</taxon>
        <taxon>Tetrahymena</taxon>
    </lineage>
</organism>
<sequence length="205" mass="24218">MSANLILESFQHKEKFYTRENQNGKKIKYFNPLKILLIGKSGCGKSYILRDLMTKIGHEFEFGIVISGTEFDNKPFYSQFIPRMFIYGLQDVQQEGFFDQKIFNIQQKLMDKHGYEGLGHVFILMDDCVSSTKWLQRDDVSKLLFEGRHYKITLVIAIQYDKLMPPKLRNNFDFIILPNTQNVKFLKSINDEYINMDDNFTIWLP</sequence>